<dbReference type="FunFam" id="3.80.10.10:FF:000610">
    <property type="entry name" value="Plant intracellular Ras-group-related LRR protein 9"/>
    <property type="match status" value="1"/>
</dbReference>
<dbReference type="PANTHER" id="PTHR48051">
    <property type="match status" value="1"/>
</dbReference>
<evidence type="ECO:0000256" key="2">
    <source>
        <dbReference type="ARBA" id="ARBA00022737"/>
    </source>
</evidence>
<dbReference type="KEGG" id="mdm:103443913"/>
<dbReference type="Gramene" id="mRNA:MD05G0031000">
    <property type="protein sequence ID" value="mRNA:MD05G0031000"/>
    <property type="gene ID" value="MD05G0031000"/>
</dbReference>
<comment type="caution">
    <text evidence="6">The sequence shown here is derived from an EMBL/GenBank/DDBJ whole genome shotgun (WGS) entry which is preliminary data.</text>
</comment>
<dbReference type="Proteomes" id="UP000290289">
    <property type="component" value="Chromosome 5"/>
</dbReference>
<evidence type="ECO:0000256" key="1">
    <source>
        <dbReference type="ARBA" id="ARBA00022614"/>
    </source>
</evidence>
<keyword evidence="1" id="KW-0433">Leucine-rich repeat</keyword>
<gene>
    <name evidence="6" type="ORF">DVH24_037811</name>
</gene>
<dbReference type="PANTHER" id="PTHR48051:SF54">
    <property type="entry name" value="LEUCINE-RICH REPEAT-CONTAINING PROTEIN"/>
    <property type="match status" value="1"/>
</dbReference>
<dbReference type="InterPro" id="IPR050216">
    <property type="entry name" value="LRR_domain-containing"/>
</dbReference>
<keyword evidence="2" id="KW-0677">Repeat</keyword>
<dbReference type="GO" id="GO:0005737">
    <property type="term" value="C:cytoplasm"/>
    <property type="evidence" value="ECO:0007669"/>
    <property type="project" value="TreeGrafter"/>
</dbReference>
<name>A0A498K3A6_MALDO</name>
<dbReference type="AlphaFoldDB" id="A0A498K3A6"/>
<dbReference type="SMR" id="A0A498K3A6"/>
<protein>
    <submittedName>
        <fullName evidence="6">Uncharacterized protein</fullName>
    </submittedName>
</protein>
<dbReference type="OrthoDB" id="1668230at2759"/>
<dbReference type="Gene3D" id="3.80.10.10">
    <property type="entry name" value="Ribonuclease Inhibitor"/>
    <property type="match status" value="2"/>
</dbReference>
<dbReference type="Pfam" id="PF13855">
    <property type="entry name" value="LRR_8"/>
    <property type="match status" value="3"/>
</dbReference>
<comment type="similarity">
    <text evidence="4">Belongs to the SHOC2 family.</text>
</comment>
<reference evidence="6 7" key="1">
    <citation type="submission" date="2018-10" db="EMBL/GenBank/DDBJ databases">
        <title>A high-quality apple genome assembly.</title>
        <authorList>
            <person name="Hu J."/>
        </authorList>
    </citation>
    <scope>NUCLEOTIDE SEQUENCE [LARGE SCALE GENOMIC DNA]</scope>
    <source>
        <strain evidence="7">cv. HFTH1</strain>
        <tissue evidence="6">Young leaf</tissue>
    </source>
</reference>
<dbReference type="EMBL" id="RDQH01000331">
    <property type="protein sequence ID" value="RXI00263.1"/>
    <property type="molecule type" value="Genomic_DNA"/>
</dbReference>
<dbReference type="STRING" id="3750.A0A498K3A6"/>
<dbReference type="GO" id="GO:0055046">
    <property type="term" value="P:microgametogenesis"/>
    <property type="evidence" value="ECO:0007669"/>
    <property type="project" value="UniProtKB-ARBA"/>
</dbReference>
<evidence type="ECO:0000313" key="6">
    <source>
        <dbReference type="EMBL" id="RXI00263.1"/>
    </source>
</evidence>
<evidence type="ECO:0000313" key="7">
    <source>
        <dbReference type="Proteomes" id="UP000290289"/>
    </source>
</evidence>
<dbReference type="FunFam" id="3.80.10.10:FF:000746">
    <property type="entry name" value="Plant intracellular Ras-group-related LRR protein 2"/>
    <property type="match status" value="1"/>
</dbReference>
<keyword evidence="7" id="KW-1185">Reference proteome</keyword>
<dbReference type="InterPro" id="IPR001611">
    <property type="entry name" value="Leu-rich_rpt"/>
</dbReference>
<dbReference type="PROSITE" id="PS51450">
    <property type="entry name" value="LRR"/>
    <property type="match status" value="2"/>
</dbReference>
<evidence type="ECO:0000256" key="5">
    <source>
        <dbReference type="SAM" id="MobiDB-lite"/>
    </source>
</evidence>
<sequence length="612" mass="67989">MIVARNDRELFISNALHHNFDGVKTVAVSDLVNSIIHSVIDALFQNKNHTLCDAQGLTLTSSSSSFFKIQSISIQSHKSPPSRRLSDHIPSQPMDPNPSKLTMLSYVMSHLPSLAPKPSTPAAPPHLCTIRIDPHPSDQPPILNQMPHLSDPKVLAAMQRAVADVSQTRSALKTLGDRPDHELVDTAKVRLREIDSDLAKKLEELVISPRPNDFDRLQWRVRLADKEAQFREAAEKDKQGYTAILQLDELHSAYDKLLKDAEQRLVKIYESAMAGVVEFDEEKEEGGDEGLTNDQVPEEVAGILQEASRTTLDRVNLSGRQLRFLPEALGSIHSLLLLDLSSNELKAIPESIGGLEKLEELNVSSNLLESLPESIGALQKLKVLNATGNKLSALPDSICQCRSLAELDVSYNGLTYLPTNIGFELANLQKLSIQLNKIRSLPTSVCELRSLRCLDAHFNELRGLPLAFGRLTNLEILNLASNFTDLTELPDTFGDLINLKELDISNNQIHALPDTFGRLDNLTKLNVDGNPLVVPPSDIVQQGVVAIKVFMAKRWLEILVEEERKSMLQVQDQEETGWLTRSTSWLKDYVSGVSEYLGSPRAPRDPILDQQL</sequence>
<dbReference type="SMART" id="SM00369">
    <property type="entry name" value="LRR_TYP"/>
    <property type="match status" value="9"/>
</dbReference>
<keyword evidence="3" id="KW-0175">Coiled coil</keyword>
<dbReference type="SMART" id="SM00364">
    <property type="entry name" value="LRR_BAC"/>
    <property type="match status" value="9"/>
</dbReference>
<evidence type="ECO:0000256" key="3">
    <source>
        <dbReference type="ARBA" id="ARBA00023054"/>
    </source>
</evidence>
<proteinExistence type="inferred from homology"/>
<dbReference type="SUPFAM" id="SSF52058">
    <property type="entry name" value="L domain-like"/>
    <property type="match status" value="1"/>
</dbReference>
<dbReference type="InterPro" id="IPR032675">
    <property type="entry name" value="LRR_dom_sf"/>
</dbReference>
<dbReference type="InterPro" id="IPR003591">
    <property type="entry name" value="Leu-rich_rpt_typical-subtyp"/>
</dbReference>
<accession>A0A498K3A6</accession>
<feature type="region of interest" description="Disordered" evidence="5">
    <location>
        <begin position="74"/>
        <end position="96"/>
    </location>
</feature>
<evidence type="ECO:0000256" key="4">
    <source>
        <dbReference type="ARBA" id="ARBA00023786"/>
    </source>
</evidence>
<organism evidence="6 7">
    <name type="scientific">Malus domestica</name>
    <name type="common">Apple</name>
    <name type="synonym">Pyrus malus</name>
    <dbReference type="NCBI Taxonomy" id="3750"/>
    <lineage>
        <taxon>Eukaryota</taxon>
        <taxon>Viridiplantae</taxon>
        <taxon>Streptophyta</taxon>
        <taxon>Embryophyta</taxon>
        <taxon>Tracheophyta</taxon>
        <taxon>Spermatophyta</taxon>
        <taxon>Magnoliopsida</taxon>
        <taxon>eudicotyledons</taxon>
        <taxon>Gunneridae</taxon>
        <taxon>Pentapetalae</taxon>
        <taxon>rosids</taxon>
        <taxon>fabids</taxon>
        <taxon>Rosales</taxon>
        <taxon>Rosaceae</taxon>
        <taxon>Amygdaloideae</taxon>
        <taxon>Maleae</taxon>
        <taxon>Malus</taxon>
    </lineage>
</organism>